<gene>
    <name evidence="1" type="ORF">HYPSUDRAFT_151081</name>
</gene>
<sequence>ILLQLYNLPPEVRTHIGRLMCVGVIPGPRAPKDLASFLLPLDDECAKLAHGVSTYDCSEDCLFDLHAYNLYPLGDIIAIEKFLNTKGHNSFHPCRSCKIRAVNDPNGKKTYYVPLTRQGETLIPSEILL</sequence>
<proteinExistence type="predicted"/>
<dbReference type="STRING" id="945553.A0A0D2NZJ9"/>
<dbReference type="InterPro" id="IPR004242">
    <property type="entry name" value="Transposase_21"/>
</dbReference>
<dbReference type="Pfam" id="PF02992">
    <property type="entry name" value="Transposase_21"/>
    <property type="match status" value="1"/>
</dbReference>
<protein>
    <submittedName>
        <fullName evidence="1">Uncharacterized protein</fullName>
    </submittedName>
</protein>
<dbReference type="AlphaFoldDB" id="A0A0D2NZJ9"/>
<reference evidence="2" key="1">
    <citation type="submission" date="2014-04" db="EMBL/GenBank/DDBJ databases">
        <title>Evolutionary Origins and Diversification of the Mycorrhizal Mutualists.</title>
        <authorList>
            <consortium name="DOE Joint Genome Institute"/>
            <consortium name="Mycorrhizal Genomics Consortium"/>
            <person name="Kohler A."/>
            <person name="Kuo A."/>
            <person name="Nagy L.G."/>
            <person name="Floudas D."/>
            <person name="Copeland A."/>
            <person name="Barry K.W."/>
            <person name="Cichocki N."/>
            <person name="Veneault-Fourrey C."/>
            <person name="LaButti K."/>
            <person name="Lindquist E.A."/>
            <person name="Lipzen A."/>
            <person name="Lundell T."/>
            <person name="Morin E."/>
            <person name="Murat C."/>
            <person name="Riley R."/>
            <person name="Ohm R."/>
            <person name="Sun H."/>
            <person name="Tunlid A."/>
            <person name="Henrissat B."/>
            <person name="Grigoriev I.V."/>
            <person name="Hibbett D.S."/>
            <person name="Martin F."/>
        </authorList>
    </citation>
    <scope>NUCLEOTIDE SEQUENCE [LARGE SCALE GENOMIC DNA]</scope>
    <source>
        <strain evidence="2">FD-334 SS-4</strain>
    </source>
</reference>
<feature type="non-terminal residue" evidence="1">
    <location>
        <position position="1"/>
    </location>
</feature>
<organism evidence="1 2">
    <name type="scientific">Hypholoma sublateritium (strain FD-334 SS-4)</name>
    <dbReference type="NCBI Taxonomy" id="945553"/>
    <lineage>
        <taxon>Eukaryota</taxon>
        <taxon>Fungi</taxon>
        <taxon>Dikarya</taxon>
        <taxon>Basidiomycota</taxon>
        <taxon>Agaricomycotina</taxon>
        <taxon>Agaricomycetes</taxon>
        <taxon>Agaricomycetidae</taxon>
        <taxon>Agaricales</taxon>
        <taxon>Agaricineae</taxon>
        <taxon>Strophariaceae</taxon>
        <taxon>Hypholoma</taxon>
    </lineage>
</organism>
<dbReference type="Proteomes" id="UP000054270">
    <property type="component" value="Unassembled WGS sequence"/>
</dbReference>
<dbReference type="EMBL" id="KN817709">
    <property type="protein sequence ID" value="KJA13855.1"/>
    <property type="molecule type" value="Genomic_DNA"/>
</dbReference>
<evidence type="ECO:0000313" key="1">
    <source>
        <dbReference type="EMBL" id="KJA13855.1"/>
    </source>
</evidence>
<evidence type="ECO:0000313" key="2">
    <source>
        <dbReference type="Proteomes" id="UP000054270"/>
    </source>
</evidence>
<dbReference type="OrthoDB" id="2986351at2759"/>
<accession>A0A0D2NZJ9</accession>
<keyword evidence="2" id="KW-1185">Reference proteome</keyword>
<name>A0A0D2NZJ9_HYPSF</name>
<dbReference type="OMA" id="THIGRLM"/>